<comment type="caution">
    <text evidence="2">The sequence shown here is derived from an EMBL/GenBank/DDBJ whole genome shotgun (WGS) entry which is preliminary data.</text>
</comment>
<protein>
    <submittedName>
        <fullName evidence="2">Uncharacterized protein</fullName>
    </submittedName>
</protein>
<gene>
    <name evidence="2" type="ORF">PGQ11_011017</name>
</gene>
<dbReference type="Proteomes" id="UP001390339">
    <property type="component" value="Unassembled WGS sequence"/>
</dbReference>
<evidence type="ECO:0000256" key="1">
    <source>
        <dbReference type="SAM" id="MobiDB-lite"/>
    </source>
</evidence>
<organism evidence="2 3">
    <name type="scientific">Apiospora arundinis</name>
    <dbReference type="NCBI Taxonomy" id="335852"/>
    <lineage>
        <taxon>Eukaryota</taxon>
        <taxon>Fungi</taxon>
        <taxon>Dikarya</taxon>
        <taxon>Ascomycota</taxon>
        <taxon>Pezizomycotina</taxon>
        <taxon>Sordariomycetes</taxon>
        <taxon>Xylariomycetidae</taxon>
        <taxon>Amphisphaeriales</taxon>
        <taxon>Apiosporaceae</taxon>
        <taxon>Apiospora</taxon>
    </lineage>
</organism>
<feature type="region of interest" description="Disordered" evidence="1">
    <location>
        <begin position="65"/>
        <end position="84"/>
    </location>
</feature>
<name>A0ABR2HYB1_9PEZI</name>
<accession>A0ABR2HYB1</accession>
<sequence length="84" mass="9579">MDSQRLKKQVMDPGDTKGSDISFTPERTAEDSSFDNFHNWKVRERGNSCILRELRLFKGSTDVSPDMVAEEATPSDPTTNQYEH</sequence>
<feature type="region of interest" description="Disordered" evidence="1">
    <location>
        <begin position="1"/>
        <end position="30"/>
    </location>
</feature>
<keyword evidence="3" id="KW-1185">Reference proteome</keyword>
<dbReference type="EMBL" id="JAPCWZ010000007">
    <property type="protein sequence ID" value="KAK8855105.1"/>
    <property type="molecule type" value="Genomic_DNA"/>
</dbReference>
<feature type="compositionally biased region" description="Polar residues" evidence="1">
    <location>
        <begin position="75"/>
        <end position="84"/>
    </location>
</feature>
<evidence type="ECO:0000313" key="3">
    <source>
        <dbReference type="Proteomes" id="UP001390339"/>
    </source>
</evidence>
<reference evidence="2 3" key="1">
    <citation type="journal article" date="2024" name="IMA Fungus">
        <title>Apiospora arundinis, a panoply of carbohydrate-active enzymes and secondary metabolites.</title>
        <authorList>
            <person name="Sorensen T."/>
            <person name="Petersen C."/>
            <person name="Muurmann A.T."/>
            <person name="Christiansen J.V."/>
            <person name="Brundto M.L."/>
            <person name="Overgaard C.K."/>
            <person name="Boysen A.T."/>
            <person name="Wollenberg R.D."/>
            <person name="Larsen T.O."/>
            <person name="Sorensen J.L."/>
            <person name="Nielsen K.L."/>
            <person name="Sondergaard T.E."/>
        </authorList>
    </citation>
    <scope>NUCLEOTIDE SEQUENCE [LARGE SCALE GENOMIC DNA]</scope>
    <source>
        <strain evidence="2 3">AAU 773</strain>
    </source>
</reference>
<proteinExistence type="predicted"/>
<evidence type="ECO:0000313" key="2">
    <source>
        <dbReference type="EMBL" id="KAK8855105.1"/>
    </source>
</evidence>